<evidence type="ECO:0000259" key="11">
    <source>
        <dbReference type="PROSITE" id="PS00300"/>
    </source>
</evidence>
<evidence type="ECO:0000313" key="13">
    <source>
        <dbReference type="Proteomes" id="UP000190080"/>
    </source>
</evidence>
<dbReference type="FunFam" id="3.40.50.300:FF:000022">
    <property type="entry name" value="Signal recognition particle 54 kDa subunit"/>
    <property type="match status" value="1"/>
</dbReference>
<sequence>MAFEGIAERLQETLKKLRGKGKLSEKDIKDAMREVKLALLEADVNFKVVKGFINSVSEKCLGNEVLESLTPGQQVIKIVNDELVTLMGGTESKIEFGNNITIIMLVGLQGAGKTTMAGKLALHFRKTNKKPLLVACDIYRPAAIKQLQVIGKQIDIPVFTMGDKVNPVDIAKAAIEHAQSEGNNVVIVDTAGRLSIDEELMEELKSIKDNTNPNEILLVVDAMSGQDAVNVAEDFNNKLDLSGVILTKLDGDTRGGAALSIKEVTKKPIKFVGIGEKMNDFEVFHPDRMASRILGMGDVLSLIEKAQTAFDEKQAKEWSNKVMNQELDLEDFLQMTAQMKKMGPLGKLIEMVPGVNSKQLQGLDLSKSESEMKRVEAIIQSMTKKERQNPSLVAGSTSRKKRIANGSGTTIQELNKVLKMYDSMKKMMKQMKGLQKGSKKGMLGKFPFIR</sequence>
<evidence type="ECO:0000256" key="4">
    <source>
        <dbReference type="ARBA" id="ARBA00022884"/>
    </source>
</evidence>
<accession>A0A1V4IPR5</accession>
<comment type="subcellular location">
    <subcellularLocation>
        <location evidence="9">Cytoplasm</location>
    </subcellularLocation>
    <text evidence="9">The SRP-RNC complex is targeted to the cytoplasmic membrane.</text>
</comment>
<dbReference type="Pfam" id="PF02978">
    <property type="entry name" value="SRP_SPB"/>
    <property type="match status" value="1"/>
</dbReference>
<dbReference type="InterPro" id="IPR022941">
    <property type="entry name" value="SRP54"/>
</dbReference>
<dbReference type="GO" id="GO:0003924">
    <property type="term" value="F:GTPase activity"/>
    <property type="evidence" value="ECO:0007669"/>
    <property type="project" value="UniProtKB-UniRule"/>
</dbReference>
<keyword evidence="6 9" id="KW-0733">Signal recognition particle</keyword>
<proteinExistence type="inferred from homology"/>
<dbReference type="GO" id="GO:0008312">
    <property type="term" value="F:7S RNA binding"/>
    <property type="evidence" value="ECO:0007669"/>
    <property type="project" value="InterPro"/>
</dbReference>
<dbReference type="RefSeq" id="WP_079424019.1">
    <property type="nucleotide sequence ID" value="NZ_MZGV01000019.1"/>
</dbReference>
<dbReference type="EC" id="3.6.5.4" evidence="9"/>
<dbReference type="STRING" id="1450648.CLORY_20910"/>
<dbReference type="InterPro" id="IPR004125">
    <property type="entry name" value="Signal_recog_particle_SRP54_M"/>
</dbReference>
<evidence type="ECO:0000256" key="8">
    <source>
        <dbReference type="ARBA" id="ARBA00048027"/>
    </source>
</evidence>
<evidence type="ECO:0000256" key="6">
    <source>
        <dbReference type="ARBA" id="ARBA00023135"/>
    </source>
</evidence>
<dbReference type="Proteomes" id="UP000190080">
    <property type="component" value="Unassembled WGS sequence"/>
</dbReference>
<dbReference type="SUPFAM" id="SSF52540">
    <property type="entry name" value="P-loop containing nucleoside triphosphate hydrolases"/>
    <property type="match status" value="1"/>
</dbReference>
<evidence type="ECO:0000256" key="2">
    <source>
        <dbReference type="ARBA" id="ARBA00022741"/>
    </source>
</evidence>
<dbReference type="SUPFAM" id="SSF47446">
    <property type="entry name" value="Signal peptide-binding domain"/>
    <property type="match status" value="1"/>
</dbReference>
<dbReference type="Pfam" id="PF02881">
    <property type="entry name" value="SRP54_N"/>
    <property type="match status" value="1"/>
</dbReference>
<comment type="domain">
    <text evidence="9">Composed of three domains: the N-terminal N domain, which is responsible for interactions with the ribosome, the central G domain, which binds GTP, and the C-terminal M domain, which binds the RNA and the signal sequence of the RNC.</text>
</comment>
<feature type="region of interest" description="Disordered" evidence="10">
    <location>
        <begin position="386"/>
        <end position="408"/>
    </location>
</feature>
<feature type="binding site" evidence="9">
    <location>
        <begin position="107"/>
        <end position="114"/>
    </location>
    <ligand>
        <name>GTP</name>
        <dbReference type="ChEBI" id="CHEBI:37565"/>
    </ligand>
</feature>
<comment type="caution">
    <text evidence="12">The sequence shown here is derived from an EMBL/GenBank/DDBJ whole genome shotgun (WGS) entry which is preliminary data.</text>
</comment>
<protein>
    <recommendedName>
        <fullName evidence="9">Signal recognition particle protein</fullName>
        <ecNumber evidence="9">3.6.5.4</ecNumber>
    </recommendedName>
    <alternativeName>
        <fullName evidence="9">Fifty-four homolog</fullName>
    </alternativeName>
</protein>
<dbReference type="GO" id="GO:0006614">
    <property type="term" value="P:SRP-dependent cotranslational protein targeting to membrane"/>
    <property type="evidence" value="ECO:0007669"/>
    <property type="project" value="InterPro"/>
</dbReference>
<dbReference type="InterPro" id="IPR042101">
    <property type="entry name" value="SRP54_N_sf"/>
</dbReference>
<keyword evidence="5 9" id="KW-0342">GTP-binding</keyword>
<keyword evidence="4 9" id="KW-0694">RNA-binding</keyword>
<dbReference type="Gene3D" id="1.20.120.140">
    <property type="entry name" value="Signal recognition particle SRP54, nucleotide-binding domain"/>
    <property type="match status" value="1"/>
</dbReference>
<dbReference type="Pfam" id="PF00448">
    <property type="entry name" value="SRP54"/>
    <property type="match status" value="1"/>
</dbReference>
<evidence type="ECO:0000256" key="9">
    <source>
        <dbReference type="HAMAP-Rule" id="MF_00306"/>
    </source>
</evidence>
<keyword evidence="13" id="KW-1185">Reference proteome</keyword>
<keyword evidence="2 9" id="KW-0547">Nucleotide-binding</keyword>
<dbReference type="NCBIfam" id="TIGR00959">
    <property type="entry name" value="ffh"/>
    <property type="match status" value="1"/>
</dbReference>
<name>A0A1V4IPR5_9CLOT</name>
<dbReference type="OrthoDB" id="9804720at2"/>
<evidence type="ECO:0000256" key="7">
    <source>
        <dbReference type="ARBA" id="ARBA00023274"/>
    </source>
</evidence>
<evidence type="ECO:0000256" key="10">
    <source>
        <dbReference type="SAM" id="MobiDB-lite"/>
    </source>
</evidence>
<gene>
    <name evidence="9 12" type="primary">ffh</name>
    <name evidence="12" type="ORF">CLORY_20910</name>
</gene>
<dbReference type="AlphaFoldDB" id="A0A1V4IPR5"/>
<comment type="function">
    <text evidence="9">Involved in targeting and insertion of nascent membrane proteins into the cytoplasmic membrane. Binds to the hydrophobic signal sequence of the ribosome-nascent chain (RNC) as it emerges from the ribosomes. The SRP-RNC complex is then targeted to the cytoplasmic membrane where it interacts with the SRP receptor FtsY.</text>
</comment>
<feature type="binding site" evidence="9">
    <location>
        <begin position="247"/>
        <end position="250"/>
    </location>
    <ligand>
        <name>GTP</name>
        <dbReference type="ChEBI" id="CHEBI:37565"/>
    </ligand>
</feature>
<keyword evidence="9" id="KW-0963">Cytoplasm</keyword>
<feature type="binding site" evidence="9">
    <location>
        <begin position="189"/>
        <end position="193"/>
    </location>
    <ligand>
        <name>GTP</name>
        <dbReference type="ChEBI" id="CHEBI:37565"/>
    </ligand>
</feature>
<keyword evidence="3 9" id="KW-0378">Hydrolase</keyword>
<dbReference type="HAMAP" id="MF_00306">
    <property type="entry name" value="SRP54"/>
    <property type="match status" value="1"/>
</dbReference>
<dbReference type="InterPro" id="IPR027417">
    <property type="entry name" value="P-loop_NTPase"/>
</dbReference>
<dbReference type="InterPro" id="IPR013822">
    <property type="entry name" value="Signal_recog_particl_SRP54_hlx"/>
</dbReference>
<feature type="domain" description="SRP54-type proteins GTP-binding" evidence="11">
    <location>
        <begin position="268"/>
        <end position="281"/>
    </location>
</feature>
<evidence type="ECO:0000256" key="1">
    <source>
        <dbReference type="ARBA" id="ARBA00005450"/>
    </source>
</evidence>
<comment type="similarity">
    <text evidence="1 9">Belongs to the GTP-binding SRP family. SRP54 subfamily.</text>
</comment>
<comment type="subunit">
    <text evidence="9">Part of the signal recognition particle protein translocation system, which is composed of SRP and FtsY.</text>
</comment>
<dbReference type="Gene3D" id="1.10.260.30">
    <property type="entry name" value="Signal recognition particle, SRP54 subunit, M-domain"/>
    <property type="match status" value="1"/>
</dbReference>
<keyword evidence="7 9" id="KW-0687">Ribonucleoprotein</keyword>
<dbReference type="EMBL" id="MZGV01000019">
    <property type="protein sequence ID" value="OPJ61785.1"/>
    <property type="molecule type" value="Genomic_DNA"/>
</dbReference>
<organism evidence="12 13">
    <name type="scientific">Clostridium oryzae</name>
    <dbReference type="NCBI Taxonomy" id="1450648"/>
    <lineage>
        <taxon>Bacteria</taxon>
        <taxon>Bacillati</taxon>
        <taxon>Bacillota</taxon>
        <taxon>Clostridia</taxon>
        <taxon>Eubacteriales</taxon>
        <taxon>Clostridiaceae</taxon>
        <taxon>Clostridium</taxon>
    </lineage>
</organism>
<dbReference type="SMART" id="SM00963">
    <property type="entry name" value="SRP54_N"/>
    <property type="match status" value="1"/>
</dbReference>
<dbReference type="PROSITE" id="PS00300">
    <property type="entry name" value="SRP54"/>
    <property type="match status" value="1"/>
</dbReference>
<dbReference type="SMART" id="SM00382">
    <property type="entry name" value="AAA"/>
    <property type="match status" value="1"/>
</dbReference>
<dbReference type="InterPro" id="IPR036891">
    <property type="entry name" value="Signal_recog_part_SRP54_M_sf"/>
</dbReference>
<dbReference type="GO" id="GO:0005525">
    <property type="term" value="F:GTP binding"/>
    <property type="evidence" value="ECO:0007669"/>
    <property type="project" value="UniProtKB-UniRule"/>
</dbReference>
<evidence type="ECO:0000313" key="12">
    <source>
        <dbReference type="EMBL" id="OPJ61785.1"/>
    </source>
</evidence>
<reference evidence="12 13" key="1">
    <citation type="submission" date="2017-03" db="EMBL/GenBank/DDBJ databases">
        <title>Genome sequence of Clostridium oryzae DSM 28571.</title>
        <authorList>
            <person name="Poehlein A."/>
            <person name="Daniel R."/>
        </authorList>
    </citation>
    <scope>NUCLEOTIDE SEQUENCE [LARGE SCALE GENOMIC DNA]</scope>
    <source>
        <strain evidence="12 13">DSM 28571</strain>
    </source>
</reference>
<evidence type="ECO:0000256" key="5">
    <source>
        <dbReference type="ARBA" id="ARBA00023134"/>
    </source>
</evidence>
<dbReference type="Gene3D" id="3.40.50.300">
    <property type="entry name" value="P-loop containing nucleotide triphosphate hydrolases"/>
    <property type="match status" value="1"/>
</dbReference>
<dbReference type="PANTHER" id="PTHR11564:SF5">
    <property type="entry name" value="SIGNAL RECOGNITION PARTICLE SUBUNIT SRP54"/>
    <property type="match status" value="1"/>
</dbReference>
<comment type="catalytic activity">
    <reaction evidence="8 9">
        <text>GTP + H2O = GDP + phosphate + H(+)</text>
        <dbReference type="Rhea" id="RHEA:19669"/>
        <dbReference type="ChEBI" id="CHEBI:15377"/>
        <dbReference type="ChEBI" id="CHEBI:15378"/>
        <dbReference type="ChEBI" id="CHEBI:37565"/>
        <dbReference type="ChEBI" id="CHEBI:43474"/>
        <dbReference type="ChEBI" id="CHEBI:58189"/>
        <dbReference type="EC" id="3.6.5.4"/>
    </reaction>
</comment>
<dbReference type="InterPro" id="IPR000897">
    <property type="entry name" value="SRP54_GTPase_dom"/>
</dbReference>
<dbReference type="InterPro" id="IPR004780">
    <property type="entry name" value="SRP"/>
</dbReference>
<dbReference type="SMART" id="SM00962">
    <property type="entry name" value="SRP54"/>
    <property type="match status" value="1"/>
</dbReference>
<dbReference type="PANTHER" id="PTHR11564">
    <property type="entry name" value="SIGNAL RECOGNITION PARTICLE 54K PROTEIN SRP54"/>
    <property type="match status" value="1"/>
</dbReference>
<dbReference type="GO" id="GO:0048500">
    <property type="term" value="C:signal recognition particle"/>
    <property type="evidence" value="ECO:0007669"/>
    <property type="project" value="UniProtKB-UniRule"/>
</dbReference>
<dbReference type="CDD" id="cd18539">
    <property type="entry name" value="SRP_G"/>
    <property type="match status" value="1"/>
</dbReference>
<evidence type="ECO:0000256" key="3">
    <source>
        <dbReference type="ARBA" id="ARBA00022801"/>
    </source>
</evidence>
<dbReference type="InterPro" id="IPR003593">
    <property type="entry name" value="AAA+_ATPase"/>
</dbReference>